<comment type="similarity">
    <text evidence="1">Belongs to the multicopper oxidase family.</text>
</comment>
<dbReference type="GO" id="GO:0005507">
    <property type="term" value="F:copper ion binding"/>
    <property type="evidence" value="ECO:0007669"/>
    <property type="project" value="InterPro"/>
</dbReference>
<dbReference type="PANTHER" id="PTHR11709:SF319">
    <property type="entry name" value="LACCASE-16"/>
    <property type="match status" value="1"/>
</dbReference>
<evidence type="ECO:0000256" key="2">
    <source>
        <dbReference type="SAM" id="SignalP"/>
    </source>
</evidence>
<evidence type="ECO:0000259" key="3">
    <source>
        <dbReference type="Pfam" id="PF07732"/>
    </source>
</evidence>
<dbReference type="EMBL" id="QJKJ01013102">
    <property type="protein sequence ID" value="RDX67201.1"/>
    <property type="molecule type" value="Genomic_DNA"/>
</dbReference>
<dbReference type="InterPro" id="IPR034288">
    <property type="entry name" value="CuRO_1_LCC"/>
</dbReference>
<feature type="signal peptide" evidence="2">
    <location>
        <begin position="1"/>
        <end position="25"/>
    </location>
</feature>
<gene>
    <name evidence="4" type="primary">IRX12</name>
    <name evidence="4" type="ORF">CR513_53951</name>
</gene>
<dbReference type="PANTHER" id="PTHR11709">
    <property type="entry name" value="MULTI-COPPER OXIDASE"/>
    <property type="match status" value="1"/>
</dbReference>
<dbReference type="CDD" id="cd13849">
    <property type="entry name" value="CuRO_1_LCC_plant"/>
    <property type="match status" value="1"/>
</dbReference>
<dbReference type="FunFam" id="2.60.40.420:FF:000062">
    <property type="entry name" value="Laccase"/>
    <property type="match status" value="1"/>
</dbReference>
<feature type="domain" description="Plastocyanin-like" evidence="3">
    <location>
        <begin position="37"/>
        <end position="140"/>
    </location>
</feature>
<name>A0A371EMB7_MUCPR</name>
<dbReference type="Proteomes" id="UP000257109">
    <property type="component" value="Unassembled WGS sequence"/>
</dbReference>
<evidence type="ECO:0000313" key="5">
    <source>
        <dbReference type="Proteomes" id="UP000257109"/>
    </source>
</evidence>
<dbReference type="InterPro" id="IPR045087">
    <property type="entry name" value="Cu-oxidase_fam"/>
</dbReference>
<dbReference type="GO" id="GO:0016491">
    <property type="term" value="F:oxidoreductase activity"/>
    <property type="evidence" value="ECO:0007669"/>
    <property type="project" value="TreeGrafter"/>
</dbReference>
<dbReference type="STRING" id="157652.A0A371EMB7"/>
<reference evidence="4" key="1">
    <citation type="submission" date="2018-05" db="EMBL/GenBank/DDBJ databases">
        <title>Draft genome of Mucuna pruriens seed.</title>
        <authorList>
            <person name="Nnadi N.E."/>
            <person name="Vos R."/>
            <person name="Hasami M.H."/>
            <person name="Devisetty U.K."/>
            <person name="Aguiy J.C."/>
        </authorList>
    </citation>
    <scope>NUCLEOTIDE SEQUENCE [LARGE SCALE GENOMIC DNA]</scope>
    <source>
        <strain evidence="4">JCA_2017</strain>
    </source>
</reference>
<feature type="chain" id="PRO_5016779063" evidence="2">
    <location>
        <begin position="26"/>
        <end position="208"/>
    </location>
</feature>
<protein>
    <submittedName>
        <fullName evidence="4">Laccase-4</fullName>
    </submittedName>
</protein>
<dbReference type="Gene3D" id="2.60.40.420">
    <property type="entry name" value="Cupredoxins - blue copper proteins"/>
    <property type="match status" value="1"/>
</dbReference>
<keyword evidence="5" id="KW-1185">Reference proteome</keyword>
<dbReference type="Pfam" id="PF07732">
    <property type="entry name" value="Cu-oxidase_3"/>
    <property type="match status" value="1"/>
</dbReference>
<dbReference type="InterPro" id="IPR008972">
    <property type="entry name" value="Cupredoxin"/>
</dbReference>
<evidence type="ECO:0000256" key="1">
    <source>
        <dbReference type="ARBA" id="ARBA00010609"/>
    </source>
</evidence>
<keyword evidence="2" id="KW-0732">Signal</keyword>
<sequence>MAMAAFGIRIMLLLAAFLLPQSVEAMVRHYKFNVVLKNATRLCSTKPIVTINGKFPGPTIYAREDDTVLVKVVNHVKHGVRQLRTGWADGPAYITQCPIQPGQAYVYNFTLTGQRGTLWCHAHILWLRATVHGALVILPKLGVPYPFPKPNMEQVIILSKFHYLFLMFAKYFPNQMNFSQYLNLVRVNGGNQILRLYMTLLDSIVPIK</sequence>
<dbReference type="SUPFAM" id="SSF49503">
    <property type="entry name" value="Cupredoxins"/>
    <property type="match status" value="1"/>
</dbReference>
<proteinExistence type="inferred from homology"/>
<dbReference type="OrthoDB" id="1421483at2759"/>
<evidence type="ECO:0000313" key="4">
    <source>
        <dbReference type="EMBL" id="RDX67201.1"/>
    </source>
</evidence>
<accession>A0A371EMB7</accession>
<comment type="caution">
    <text evidence="4">The sequence shown here is derived from an EMBL/GenBank/DDBJ whole genome shotgun (WGS) entry which is preliminary data.</text>
</comment>
<dbReference type="AlphaFoldDB" id="A0A371EMB7"/>
<organism evidence="4 5">
    <name type="scientific">Mucuna pruriens</name>
    <name type="common">Velvet bean</name>
    <name type="synonym">Dolichos pruriens</name>
    <dbReference type="NCBI Taxonomy" id="157652"/>
    <lineage>
        <taxon>Eukaryota</taxon>
        <taxon>Viridiplantae</taxon>
        <taxon>Streptophyta</taxon>
        <taxon>Embryophyta</taxon>
        <taxon>Tracheophyta</taxon>
        <taxon>Spermatophyta</taxon>
        <taxon>Magnoliopsida</taxon>
        <taxon>eudicotyledons</taxon>
        <taxon>Gunneridae</taxon>
        <taxon>Pentapetalae</taxon>
        <taxon>rosids</taxon>
        <taxon>fabids</taxon>
        <taxon>Fabales</taxon>
        <taxon>Fabaceae</taxon>
        <taxon>Papilionoideae</taxon>
        <taxon>50 kb inversion clade</taxon>
        <taxon>NPAAA clade</taxon>
        <taxon>indigoferoid/millettioid clade</taxon>
        <taxon>Phaseoleae</taxon>
        <taxon>Mucuna</taxon>
    </lineage>
</organism>
<dbReference type="InterPro" id="IPR011707">
    <property type="entry name" value="Cu-oxidase-like_N"/>
</dbReference>